<reference evidence="2 3" key="1">
    <citation type="journal article" date="2014" name="PLoS Genet.">
        <title>Phylogenetically driven sequencing of extremely halophilic archaea reveals strategies for static and dynamic osmo-response.</title>
        <authorList>
            <person name="Becker E.A."/>
            <person name="Seitzer P.M."/>
            <person name="Tritt A."/>
            <person name="Larsen D."/>
            <person name="Krusor M."/>
            <person name="Yao A.I."/>
            <person name="Wu D."/>
            <person name="Madern D."/>
            <person name="Eisen J.A."/>
            <person name="Darling A.E."/>
            <person name="Facciotti M.T."/>
        </authorList>
    </citation>
    <scope>NUCLEOTIDE SEQUENCE [LARGE SCALE GENOMIC DNA]</scope>
    <source>
        <strain evidence="3">ATCC 33959 / DSM 4427 / JCM 8863 / NBRC 102184 / NCIMB 2188 / Ma 2.38</strain>
    </source>
</reference>
<dbReference type="SUPFAM" id="SSF52402">
    <property type="entry name" value="Adenine nucleotide alpha hydrolases-like"/>
    <property type="match status" value="1"/>
</dbReference>
<sequence>MENALVVVEDTIDSKELVREAASFVVAEEATLYLFVMVSRDELERTVSTLERIGEVENTSYGADTALEGATVFLEEVANEALDDIDVEYERVCSVVDDTDRSSAAIQAANENDCDHVFTTGSKRSPTGKALFGDFVQSLILSFDGRVTVDLQ</sequence>
<dbReference type="InterPro" id="IPR014729">
    <property type="entry name" value="Rossmann-like_a/b/a_fold"/>
</dbReference>
<evidence type="ECO:0000259" key="1">
    <source>
        <dbReference type="Pfam" id="PF00582"/>
    </source>
</evidence>
<protein>
    <submittedName>
        <fullName evidence="2">UspA domain protein</fullName>
    </submittedName>
</protein>
<dbReference type="Pfam" id="PF00582">
    <property type="entry name" value="Usp"/>
    <property type="match status" value="1"/>
</dbReference>
<gene>
    <name evidence="2" type="ORF">C454_18429</name>
</gene>
<dbReference type="EMBL" id="AOLJ01000027">
    <property type="protein sequence ID" value="ELZ76301.1"/>
    <property type="molecule type" value="Genomic_DNA"/>
</dbReference>
<proteinExistence type="predicted"/>
<accession>M0GVM8</accession>
<dbReference type="Proteomes" id="UP000011571">
    <property type="component" value="Unassembled WGS sequence"/>
</dbReference>
<comment type="caution">
    <text evidence="2">The sequence shown here is derived from an EMBL/GenBank/DDBJ whole genome shotgun (WGS) entry which is preliminary data.</text>
</comment>
<feature type="domain" description="UspA" evidence="1">
    <location>
        <begin position="2"/>
        <end position="148"/>
    </location>
</feature>
<evidence type="ECO:0000313" key="2">
    <source>
        <dbReference type="EMBL" id="ELZ76301.1"/>
    </source>
</evidence>
<keyword evidence="3" id="KW-1185">Reference proteome</keyword>
<name>M0GVM8_HALGM</name>
<dbReference type="AlphaFoldDB" id="M0GVM8"/>
<organism evidence="2 3">
    <name type="scientific">Haloferax gibbonsii (strain ATCC 33959 / DSM 4427 / JCM 8863 / NBRC 102184 / NCIMB 2188 / Ma 2.38)</name>
    <dbReference type="NCBI Taxonomy" id="1227459"/>
    <lineage>
        <taxon>Archaea</taxon>
        <taxon>Methanobacteriati</taxon>
        <taxon>Methanobacteriota</taxon>
        <taxon>Stenosarchaea group</taxon>
        <taxon>Halobacteria</taxon>
        <taxon>Halobacteriales</taxon>
        <taxon>Haloferacaceae</taxon>
        <taxon>Haloferax</taxon>
    </lineage>
</organism>
<dbReference type="Gene3D" id="3.40.50.620">
    <property type="entry name" value="HUPs"/>
    <property type="match status" value="1"/>
</dbReference>
<dbReference type="InterPro" id="IPR006016">
    <property type="entry name" value="UspA"/>
</dbReference>
<dbReference type="RefSeq" id="WP_004977790.1">
    <property type="nucleotide sequence ID" value="NZ_AOLJ01000027.1"/>
</dbReference>
<evidence type="ECO:0000313" key="3">
    <source>
        <dbReference type="Proteomes" id="UP000011571"/>
    </source>
</evidence>